<keyword evidence="9 12" id="KW-0472">Membrane</keyword>
<evidence type="ECO:0000256" key="6">
    <source>
        <dbReference type="ARBA" id="ARBA00022989"/>
    </source>
</evidence>
<evidence type="ECO:0000256" key="11">
    <source>
        <dbReference type="RuleBase" id="RU000581"/>
    </source>
</evidence>
<keyword evidence="3 11" id="KW-0444">Lipid biosynthesis</keyword>
<dbReference type="AlphaFoldDB" id="A0A6J1MCE1"/>
<comment type="cofactor">
    <cofactor evidence="11">
        <name>Fe(2+)</name>
        <dbReference type="ChEBI" id="CHEBI:29033"/>
    </cofactor>
</comment>
<feature type="transmembrane region" description="Helical" evidence="12">
    <location>
        <begin position="32"/>
        <end position="48"/>
    </location>
</feature>
<dbReference type="Proteomes" id="UP000504633">
    <property type="component" value="Unplaced"/>
</dbReference>
<dbReference type="GO" id="GO:0006636">
    <property type="term" value="P:unsaturated fatty acid biosynthetic process"/>
    <property type="evidence" value="ECO:0007669"/>
    <property type="project" value="TreeGrafter"/>
</dbReference>
<comment type="domain">
    <text evidence="11">The histidine box domains are involved in binding the catalytic metal ions.</text>
</comment>
<feature type="transmembrane region" description="Helical" evidence="12">
    <location>
        <begin position="208"/>
        <end position="229"/>
    </location>
</feature>
<keyword evidence="5" id="KW-0276">Fatty acid metabolism</keyword>
<evidence type="ECO:0000256" key="3">
    <source>
        <dbReference type="ARBA" id="ARBA00022516"/>
    </source>
</evidence>
<evidence type="ECO:0000256" key="9">
    <source>
        <dbReference type="ARBA" id="ARBA00023136"/>
    </source>
</evidence>
<keyword evidence="4 11" id="KW-0812">Transmembrane</keyword>
<gene>
    <name evidence="14" type="primary">LOC111603237</name>
</gene>
<evidence type="ECO:0000256" key="2">
    <source>
        <dbReference type="ARBA" id="ARBA00009295"/>
    </source>
</evidence>
<proteinExistence type="inferred from homology"/>
<feature type="transmembrane region" description="Helical" evidence="12">
    <location>
        <begin position="54"/>
        <end position="77"/>
    </location>
</feature>
<dbReference type="CDD" id="cd03505">
    <property type="entry name" value="Delta9-FADS-like"/>
    <property type="match status" value="1"/>
</dbReference>
<dbReference type="GO" id="GO:0005506">
    <property type="term" value="F:iron ion binding"/>
    <property type="evidence" value="ECO:0007669"/>
    <property type="project" value="TreeGrafter"/>
</dbReference>
<evidence type="ECO:0000313" key="13">
    <source>
        <dbReference type="Proteomes" id="UP000504633"/>
    </source>
</evidence>
<dbReference type="GO" id="GO:0005789">
    <property type="term" value="C:endoplasmic reticulum membrane"/>
    <property type="evidence" value="ECO:0007669"/>
    <property type="project" value="TreeGrafter"/>
</dbReference>
<dbReference type="OMA" id="WAHRTFT"/>
<evidence type="ECO:0000256" key="12">
    <source>
        <dbReference type="SAM" id="Phobius"/>
    </source>
</evidence>
<evidence type="ECO:0000256" key="8">
    <source>
        <dbReference type="ARBA" id="ARBA00023098"/>
    </source>
</evidence>
<feature type="transmembrane region" description="Helical" evidence="12">
    <location>
        <begin position="175"/>
        <end position="196"/>
    </location>
</feature>
<dbReference type="PANTHER" id="PTHR11351">
    <property type="entry name" value="ACYL-COA DESATURASE"/>
    <property type="match status" value="1"/>
</dbReference>
<keyword evidence="7 11" id="KW-0560">Oxidoreductase</keyword>
<protein>
    <submittedName>
        <fullName evidence="14">Acyl-CoA Delta(11) desaturase</fullName>
    </submittedName>
</protein>
<evidence type="ECO:0000256" key="1">
    <source>
        <dbReference type="ARBA" id="ARBA00004141"/>
    </source>
</evidence>
<comment type="subcellular location">
    <subcellularLocation>
        <location evidence="1">Membrane</location>
        <topology evidence="1">Multi-pass membrane protein</topology>
    </subcellularLocation>
</comment>
<keyword evidence="10 11" id="KW-0275">Fatty acid biosynthesis</keyword>
<dbReference type="InterPro" id="IPR015876">
    <property type="entry name" value="Acyl-CoA_DS"/>
</dbReference>
<dbReference type="RefSeq" id="XP_023176510.2">
    <property type="nucleotide sequence ID" value="XM_023320742.2"/>
</dbReference>
<evidence type="ECO:0000256" key="7">
    <source>
        <dbReference type="ARBA" id="ARBA00023002"/>
    </source>
</evidence>
<dbReference type="GeneID" id="111603237"/>
<accession>A0A6J1MCE1</accession>
<dbReference type="KEGG" id="dhe:111603237"/>
<dbReference type="PRINTS" id="PR00075">
    <property type="entry name" value="FACDDSATRASE"/>
</dbReference>
<evidence type="ECO:0000256" key="10">
    <source>
        <dbReference type="ARBA" id="ARBA00023160"/>
    </source>
</evidence>
<keyword evidence="8" id="KW-0443">Lipid metabolism</keyword>
<reference evidence="14" key="1">
    <citation type="submission" date="2025-08" db="UniProtKB">
        <authorList>
            <consortium name="RefSeq"/>
        </authorList>
    </citation>
    <scope>IDENTIFICATION</scope>
    <source>
        <strain evidence="14">15085-1641.00</strain>
        <tissue evidence="14">Whole body</tissue>
    </source>
</reference>
<organism evidence="13 14">
    <name type="scientific">Drosophila hydei</name>
    <name type="common">Fruit fly</name>
    <dbReference type="NCBI Taxonomy" id="7224"/>
    <lineage>
        <taxon>Eukaryota</taxon>
        <taxon>Metazoa</taxon>
        <taxon>Ecdysozoa</taxon>
        <taxon>Arthropoda</taxon>
        <taxon>Hexapoda</taxon>
        <taxon>Insecta</taxon>
        <taxon>Pterygota</taxon>
        <taxon>Neoptera</taxon>
        <taxon>Endopterygota</taxon>
        <taxon>Diptera</taxon>
        <taxon>Brachycera</taxon>
        <taxon>Muscomorpha</taxon>
        <taxon>Ephydroidea</taxon>
        <taxon>Drosophilidae</taxon>
        <taxon>Drosophila</taxon>
    </lineage>
</organism>
<comment type="similarity">
    <text evidence="2 11">Belongs to the fatty acid desaturase type 1 family.</text>
</comment>
<evidence type="ECO:0000313" key="14">
    <source>
        <dbReference type="RefSeq" id="XP_023176510.2"/>
    </source>
</evidence>
<dbReference type="OrthoDB" id="10260134at2759"/>
<keyword evidence="13" id="KW-1185">Reference proteome</keyword>
<dbReference type="GO" id="GO:0004768">
    <property type="term" value="F:stearoyl-CoA 9-desaturase activity"/>
    <property type="evidence" value="ECO:0007669"/>
    <property type="project" value="TreeGrafter"/>
</dbReference>
<sequence length="340" mass="39249">MASHTMAGQVNTDSKDTLGDAEYKKREASWPLVLWYIHVYILGGYGIYVTFTTALWSTILFTALLTSLGILGVTVGVHRLWAHRTFTANTPLRVFLMLCQTLSGQGTIYSRVQAHRLHHAHFQQDEDPYYSKHSFLYAQLHGNLFKYSQQQEQLLKAVDMSDVEKDEIVMFQKRYYVLLYILINVLMPVNTPFQYFGEALSNSLFMGFWLRSLIVLNVGNLVNSAHFIWSIHKGFKPTDSNSIFIITKSFWPQYHYLLPNDYLSGEFGDYASGTGSTMIRLFAALDWVRDLHTISSEAVRRGLTEAVEHNRPIVECIKEHVQREESTRPTNHFLNRDKFM</sequence>
<dbReference type="PANTHER" id="PTHR11351:SF26">
    <property type="entry name" value="FATTY ACID DESATURASE DOMAIN-CONTAINING PROTEIN"/>
    <property type="match status" value="1"/>
</dbReference>
<evidence type="ECO:0000256" key="4">
    <source>
        <dbReference type="ARBA" id="ARBA00022692"/>
    </source>
</evidence>
<name>A0A6J1MCE1_DROHY</name>
<evidence type="ECO:0000256" key="5">
    <source>
        <dbReference type="ARBA" id="ARBA00022832"/>
    </source>
</evidence>
<keyword evidence="6 12" id="KW-1133">Transmembrane helix</keyword>